<accession>A0A1I0RMP9</accession>
<dbReference type="EMBL" id="FOJI01000019">
    <property type="protein sequence ID" value="SEW42479.1"/>
    <property type="molecule type" value="Genomic_DNA"/>
</dbReference>
<keyword evidence="2" id="KW-1185">Reference proteome</keyword>
<evidence type="ECO:0000313" key="1">
    <source>
        <dbReference type="EMBL" id="SEW42479.1"/>
    </source>
</evidence>
<dbReference type="RefSeq" id="WP_092457083.1">
    <property type="nucleotide sequence ID" value="NZ_FOJI01000019.1"/>
</dbReference>
<dbReference type="AlphaFoldDB" id="A0A1I0RMP9"/>
<protein>
    <submittedName>
        <fullName evidence="1">Uncharacterized protein</fullName>
    </submittedName>
</protein>
<gene>
    <name evidence="1" type="ORF">SAMN05421659_11930</name>
</gene>
<reference evidence="1 2" key="1">
    <citation type="submission" date="2016-10" db="EMBL/GenBank/DDBJ databases">
        <authorList>
            <person name="de Groot N.N."/>
        </authorList>
    </citation>
    <scope>NUCLEOTIDE SEQUENCE [LARGE SCALE GENOMIC DNA]</scope>
    <source>
        <strain evidence="1 2">DSM 9179</strain>
    </source>
</reference>
<sequence>MSEYPFLIMHLSCLSFKQHVFLQASGMMKMLTSFAFSSESWKKHKRCFQTVCDKCIIKNEYSRVTFLERLLAVMNANIEKMKHGESRRKRKKRGETQWL</sequence>
<name>A0A1I0RMP9_9FIRM</name>
<proteinExistence type="predicted"/>
<organism evidence="1 2">
    <name type="scientific">[Clostridium] fimetarium</name>
    <dbReference type="NCBI Taxonomy" id="99656"/>
    <lineage>
        <taxon>Bacteria</taxon>
        <taxon>Bacillati</taxon>
        <taxon>Bacillota</taxon>
        <taxon>Clostridia</taxon>
        <taxon>Lachnospirales</taxon>
        <taxon>Lachnospiraceae</taxon>
    </lineage>
</organism>
<evidence type="ECO:0000313" key="2">
    <source>
        <dbReference type="Proteomes" id="UP000199701"/>
    </source>
</evidence>
<dbReference type="STRING" id="99656.SAMN05421659_11930"/>
<dbReference type="Proteomes" id="UP000199701">
    <property type="component" value="Unassembled WGS sequence"/>
</dbReference>